<sequence length="719" mass="77720">MLQRSAMKRYRDAKRRDSCGAGPAISVSTPVNGMERGNVKRIGIDVGGTFTDVVMVDDDTGRIWSTKVPTTPKDRVIGTIEGFRRILELSGTASADVSFLGHGTTMATNMVVEGTGAKTALVTTRGFRDILELRRVSRHDRADLYDLLFDNPRPLVERRWRLEVTERLRYDGRIETPLDHDELVEIAERIRASDVEAVAVCLLHAHVNPEHERAAVETLRRLLPDRFICASHEVNPEAMEYERASSTVINAMLGPVCGRYIGRLIDALAQLGFAGKFLFMQSNGGLASPAMVADRPIVLLESGPAGGVSAAIRNCEKGDLRNAILGDMGGTTFDVSLIRDFRPEIRNKSLLHTYAVRSPSIDIDSVGAGGGSIVWIDAGGGVRIGPESAGADPGPACYGRGGTRPTVTDCNLVLGYIDPDNFLGGEFRLDAKAAWRVVDDVLAKPLGMSVPEAAQVVRSVANALMAQAIRIMTVERGYDPREFSYICYGGAGPVHAVDLAEQMGIRRVVIPPLPGLFSAFGMTVADQQYDYQSPVETDLAQLDDARLAGDLDALLAQGSDELRRHGVDPDSVRVVRLADCRYAGQPDVITVAVQDGNAGLCDALAREFEAAHQRLWNFVSKDKPIVVANVRLQLITATGWRGGVAPPDGLGDPKAVRTRDVYFDGGVRTLPVFARHEIPVGARIEGPAVIEEHSSCAVLKASHTARVDPDLNLVIELAA</sequence>
<evidence type="ECO:0000313" key="5">
    <source>
        <dbReference type="EMBL" id="SEL28384.1"/>
    </source>
</evidence>
<dbReference type="Pfam" id="PF01968">
    <property type="entry name" value="Hydantoinase_A"/>
    <property type="match status" value="1"/>
</dbReference>
<dbReference type="InterPro" id="IPR043129">
    <property type="entry name" value="ATPase_NBD"/>
</dbReference>
<feature type="region of interest" description="Disordered" evidence="1">
    <location>
        <begin position="1"/>
        <end position="25"/>
    </location>
</feature>
<evidence type="ECO:0000259" key="3">
    <source>
        <dbReference type="Pfam" id="PF05378"/>
    </source>
</evidence>
<dbReference type="InterPro" id="IPR049517">
    <property type="entry name" value="ACX-like_C"/>
</dbReference>
<dbReference type="AlphaFoldDB" id="A0A1H7NYP1"/>
<organism evidence="5 6">
    <name type="scientific">Paraburkholderia caballeronis</name>
    <dbReference type="NCBI Taxonomy" id="416943"/>
    <lineage>
        <taxon>Bacteria</taxon>
        <taxon>Pseudomonadati</taxon>
        <taxon>Pseudomonadota</taxon>
        <taxon>Betaproteobacteria</taxon>
        <taxon>Burkholderiales</taxon>
        <taxon>Burkholderiaceae</taxon>
        <taxon>Paraburkholderia</taxon>
    </lineage>
</organism>
<dbReference type="EMBL" id="FOAJ01000006">
    <property type="protein sequence ID" value="SEL28384.1"/>
    <property type="molecule type" value="Genomic_DNA"/>
</dbReference>
<dbReference type="InterPro" id="IPR002821">
    <property type="entry name" value="Hydantoinase_A"/>
</dbReference>
<feature type="domain" description="Acetophenone carboxylase-like C-terminal" evidence="4">
    <location>
        <begin position="552"/>
        <end position="708"/>
    </location>
</feature>
<dbReference type="STRING" id="416943.SAMN05445871_5269"/>
<dbReference type="GO" id="GO:0006749">
    <property type="term" value="P:glutathione metabolic process"/>
    <property type="evidence" value="ECO:0007669"/>
    <property type="project" value="TreeGrafter"/>
</dbReference>
<evidence type="ECO:0000256" key="1">
    <source>
        <dbReference type="SAM" id="MobiDB-lite"/>
    </source>
</evidence>
<dbReference type="PANTHER" id="PTHR11365">
    <property type="entry name" value="5-OXOPROLINASE RELATED"/>
    <property type="match status" value="1"/>
</dbReference>
<dbReference type="InterPro" id="IPR045079">
    <property type="entry name" value="Oxoprolinase-like"/>
</dbReference>
<protein>
    <submittedName>
        <fullName evidence="5">N-methylhydantoinase A</fullName>
    </submittedName>
</protein>
<dbReference type="Proteomes" id="UP000199120">
    <property type="component" value="Unassembled WGS sequence"/>
</dbReference>
<evidence type="ECO:0000313" key="6">
    <source>
        <dbReference type="Proteomes" id="UP000199120"/>
    </source>
</evidence>
<evidence type="ECO:0000259" key="2">
    <source>
        <dbReference type="Pfam" id="PF01968"/>
    </source>
</evidence>
<feature type="domain" description="Hydantoinase A/oxoprolinase" evidence="2">
    <location>
        <begin position="243"/>
        <end position="529"/>
    </location>
</feature>
<proteinExistence type="predicted"/>
<dbReference type="GO" id="GO:0005829">
    <property type="term" value="C:cytosol"/>
    <property type="evidence" value="ECO:0007669"/>
    <property type="project" value="TreeGrafter"/>
</dbReference>
<feature type="domain" description="Hydantoinase/oxoprolinase N-terminal" evidence="3">
    <location>
        <begin position="41"/>
        <end position="222"/>
    </location>
</feature>
<dbReference type="SUPFAM" id="SSF53067">
    <property type="entry name" value="Actin-like ATPase domain"/>
    <property type="match status" value="1"/>
</dbReference>
<keyword evidence="6" id="KW-1185">Reference proteome</keyword>
<evidence type="ECO:0000259" key="4">
    <source>
        <dbReference type="Pfam" id="PF19278"/>
    </source>
</evidence>
<dbReference type="Pfam" id="PF19278">
    <property type="entry name" value="Hydant_A_C"/>
    <property type="match status" value="1"/>
</dbReference>
<gene>
    <name evidence="5" type="ORF">SAMN05192542_106137</name>
</gene>
<feature type="compositionally biased region" description="Basic residues" evidence="1">
    <location>
        <begin position="1"/>
        <end position="13"/>
    </location>
</feature>
<name>A0A1H7NYP1_9BURK</name>
<dbReference type="InterPro" id="IPR008040">
    <property type="entry name" value="Hydant_A_N"/>
</dbReference>
<accession>A0A1H7NYP1</accession>
<dbReference type="PANTHER" id="PTHR11365:SF23">
    <property type="entry name" value="HYPOTHETICAL 5-OXOPROLINASE (EUROFUNG)-RELATED"/>
    <property type="match status" value="1"/>
</dbReference>
<dbReference type="Pfam" id="PF05378">
    <property type="entry name" value="Hydant_A_N"/>
    <property type="match status" value="1"/>
</dbReference>
<dbReference type="GO" id="GO:0017168">
    <property type="term" value="F:5-oxoprolinase (ATP-hydrolyzing) activity"/>
    <property type="evidence" value="ECO:0007669"/>
    <property type="project" value="TreeGrafter"/>
</dbReference>
<reference evidence="6" key="1">
    <citation type="submission" date="2016-10" db="EMBL/GenBank/DDBJ databases">
        <authorList>
            <person name="Varghese N."/>
            <person name="Submissions S."/>
        </authorList>
    </citation>
    <scope>NUCLEOTIDE SEQUENCE [LARGE SCALE GENOMIC DNA]</scope>
    <source>
        <strain evidence="6">LMG 26416</strain>
    </source>
</reference>